<evidence type="ECO:0000256" key="4">
    <source>
        <dbReference type="ARBA" id="ARBA00022989"/>
    </source>
</evidence>
<evidence type="ECO:0000256" key="5">
    <source>
        <dbReference type="ARBA" id="ARBA00023136"/>
    </source>
</evidence>
<dbReference type="EMBL" id="LSMT01000007">
    <property type="protein sequence ID" value="PFX34048.1"/>
    <property type="molecule type" value="Genomic_DNA"/>
</dbReference>
<comment type="subcellular location">
    <subcellularLocation>
        <location evidence="1">Membrane</location>
        <topology evidence="1">Multi-pass membrane protein</topology>
    </subcellularLocation>
</comment>
<keyword evidence="3 6" id="KW-0812">Transmembrane</keyword>
<evidence type="ECO:0000256" key="1">
    <source>
        <dbReference type="ARBA" id="ARBA00004141"/>
    </source>
</evidence>
<sequence>MARFLALSDANVTSALSLSFTFLQLFLAIILAFTAGRKLPSLEKWIITWLLYDAMTHFSLEGPFVYFSLTGSVNTSNHILAELWKEYGKADSRWLHSDPTIVSLEILTVFLTGPLALLLIYAISYNTHYRHFVQITLCVCELYGGWMTFCPEWLVGSPSLDTSSDLYLWCYLVFFNGLWVVIPFLLLWHSWKEMEQLHSSKTAVAIQKKKK</sequence>
<dbReference type="GO" id="GO:0005783">
    <property type="term" value="C:endoplasmic reticulum"/>
    <property type="evidence" value="ECO:0007669"/>
    <property type="project" value="TreeGrafter"/>
</dbReference>
<feature type="domain" description="EXPERA" evidence="8">
    <location>
        <begin position="42"/>
        <end position="187"/>
    </location>
</feature>
<dbReference type="Proteomes" id="UP000225706">
    <property type="component" value="Unassembled WGS sequence"/>
</dbReference>
<feature type="transmembrane region" description="Helical" evidence="7">
    <location>
        <begin position="166"/>
        <end position="188"/>
    </location>
</feature>
<reference evidence="10" key="1">
    <citation type="journal article" date="2017" name="bioRxiv">
        <title>Comparative analysis of the genomes of Stylophora pistillata and Acropora digitifera provides evidence for extensive differences between species of corals.</title>
        <authorList>
            <person name="Voolstra C.R."/>
            <person name="Li Y."/>
            <person name="Liew Y.J."/>
            <person name="Baumgarten S."/>
            <person name="Zoccola D."/>
            <person name="Flot J.-F."/>
            <person name="Tambutte S."/>
            <person name="Allemand D."/>
            <person name="Aranda M."/>
        </authorList>
    </citation>
    <scope>NUCLEOTIDE SEQUENCE [LARGE SCALE GENOMIC DNA]</scope>
</reference>
<proteinExistence type="inferred from homology"/>
<dbReference type="GO" id="GO:0047750">
    <property type="term" value="F:cholestenol delta-isomerase activity"/>
    <property type="evidence" value="ECO:0007669"/>
    <property type="project" value="InterPro"/>
</dbReference>
<dbReference type="Pfam" id="PF05241">
    <property type="entry name" value="EBP"/>
    <property type="match status" value="1"/>
</dbReference>
<evidence type="ECO:0000256" key="3">
    <source>
        <dbReference type="ARBA" id="ARBA00022692"/>
    </source>
</evidence>
<feature type="transmembrane region" description="Helical" evidence="7">
    <location>
        <begin position="45"/>
        <end position="67"/>
    </location>
</feature>
<keyword evidence="10" id="KW-1185">Reference proteome</keyword>
<organism evidence="9 10">
    <name type="scientific">Stylophora pistillata</name>
    <name type="common">Smooth cauliflower coral</name>
    <dbReference type="NCBI Taxonomy" id="50429"/>
    <lineage>
        <taxon>Eukaryota</taxon>
        <taxon>Metazoa</taxon>
        <taxon>Cnidaria</taxon>
        <taxon>Anthozoa</taxon>
        <taxon>Hexacorallia</taxon>
        <taxon>Scleractinia</taxon>
        <taxon>Astrocoeniina</taxon>
        <taxon>Pocilloporidae</taxon>
        <taxon>Stylophora</taxon>
    </lineage>
</organism>
<dbReference type="GO" id="GO:0016020">
    <property type="term" value="C:membrane"/>
    <property type="evidence" value="ECO:0007669"/>
    <property type="project" value="UniProtKB-SubCell"/>
</dbReference>
<dbReference type="AlphaFoldDB" id="A0A2B4SZS1"/>
<evidence type="ECO:0000256" key="6">
    <source>
        <dbReference type="PROSITE-ProRule" id="PRU01087"/>
    </source>
</evidence>
<feature type="transmembrane region" description="Helical" evidence="7">
    <location>
        <begin position="101"/>
        <end position="123"/>
    </location>
</feature>
<evidence type="ECO:0000256" key="7">
    <source>
        <dbReference type="SAM" id="Phobius"/>
    </source>
</evidence>
<dbReference type="InterPro" id="IPR007905">
    <property type="entry name" value="EBP"/>
</dbReference>
<dbReference type="OrthoDB" id="58557at2759"/>
<comment type="similarity">
    <text evidence="2">Belongs to the EBP family.</text>
</comment>
<dbReference type="PANTHER" id="PTHR14207:SF1">
    <property type="entry name" value="EMOPAMIL-BINDING PROTEIN-LIKE"/>
    <property type="match status" value="1"/>
</dbReference>
<name>A0A2B4SZS1_STYPI</name>
<evidence type="ECO:0000313" key="10">
    <source>
        <dbReference type="Proteomes" id="UP000225706"/>
    </source>
</evidence>
<keyword evidence="4 6" id="KW-1133">Transmembrane helix</keyword>
<gene>
    <name evidence="9" type="primary">Ebpl</name>
    <name evidence="9" type="ORF">AWC38_SpisGene1123</name>
</gene>
<evidence type="ECO:0000313" key="9">
    <source>
        <dbReference type="EMBL" id="PFX34048.1"/>
    </source>
</evidence>
<comment type="caution">
    <text evidence="9">The sequence shown here is derived from an EMBL/GenBank/DDBJ whole genome shotgun (WGS) entry which is preliminary data.</text>
</comment>
<dbReference type="InterPro" id="IPR033118">
    <property type="entry name" value="EXPERA"/>
</dbReference>
<dbReference type="GO" id="GO:0016125">
    <property type="term" value="P:sterol metabolic process"/>
    <property type="evidence" value="ECO:0007669"/>
    <property type="project" value="InterPro"/>
</dbReference>
<keyword evidence="5 6" id="KW-0472">Membrane</keyword>
<evidence type="ECO:0000256" key="2">
    <source>
        <dbReference type="ARBA" id="ARBA00008337"/>
    </source>
</evidence>
<protein>
    <submittedName>
        <fullName evidence="9">Emopamil-binding protein-like</fullName>
    </submittedName>
</protein>
<dbReference type="STRING" id="50429.A0A2B4SZS1"/>
<accession>A0A2B4SZS1</accession>
<feature type="transmembrane region" description="Helical" evidence="7">
    <location>
        <begin position="12"/>
        <end position="33"/>
    </location>
</feature>
<evidence type="ECO:0000259" key="8">
    <source>
        <dbReference type="PROSITE" id="PS51751"/>
    </source>
</evidence>
<dbReference type="PROSITE" id="PS51751">
    <property type="entry name" value="EXPERA"/>
    <property type="match status" value="1"/>
</dbReference>
<dbReference type="PANTHER" id="PTHR14207">
    <property type="entry name" value="STEROL ISOMERASE"/>
    <property type="match status" value="1"/>
</dbReference>